<dbReference type="PANTHER" id="PTHR34296">
    <property type="entry name" value="TRANSCRIPTIONAL ACTIVATOR PROTEIN MED"/>
    <property type="match status" value="1"/>
</dbReference>
<comment type="subcellular location">
    <subcellularLocation>
        <location evidence="1">Cell membrane</location>
    </subcellularLocation>
</comment>
<dbReference type="EMBL" id="JARTFS010000018">
    <property type="protein sequence ID" value="MED4403614.1"/>
    <property type="molecule type" value="Genomic_DNA"/>
</dbReference>
<evidence type="ECO:0000256" key="1">
    <source>
        <dbReference type="ARBA" id="ARBA00004236"/>
    </source>
</evidence>
<dbReference type="PROSITE" id="PS51257">
    <property type="entry name" value="PROKAR_LIPOPROTEIN"/>
    <property type="match status" value="1"/>
</dbReference>
<dbReference type="GeneID" id="301142905"/>
<feature type="domain" description="ABC transporter substrate-binding protein PnrA-like" evidence="6">
    <location>
        <begin position="40"/>
        <end position="330"/>
    </location>
</feature>
<organism evidence="7 8">
    <name type="scientific">Metabacillus fastidiosus</name>
    <dbReference type="NCBI Taxonomy" id="1458"/>
    <lineage>
        <taxon>Bacteria</taxon>
        <taxon>Bacillati</taxon>
        <taxon>Bacillota</taxon>
        <taxon>Bacilli</taxon>
        <taxon>Bacillales</taxon>
        <taxon>Bacillaceae</taxon>
        <taxon>Metabacillus</taxon>
    </lineage>
</organism>
<name>A0ABU6P4Y8_9BACI</name>
<evidence type="ECO:0000313" key="7">
    <source>
        <dbReference type="EMBL" id="MED4403614.1"/>
    </source>
</evidence>
<evidence type="ECO:0000313" key="8">
    <source>
        <dbReference type="Proteomes" id="UP001342826"/>
    </source>
</evidence>
<dbReference type="Proteomes" id="UP001342826">
    <property type="component" value="Unassembled WGS sequence"/>
</dbReference>
<keyword evidence="5" id="KW-0449">Lipoprotein</keyword>
<dbReference type="InterPro" id="IPR050957">
    <property type="entry name" value="BMP_lipoprotein"/>
</dbReference>
<keyword evidence="8" id="KW-1185">Reference proteome</keyword>
<proteinExistence type="predicted"/>
<sequence>MKKLFIVLPLFIFILAACQSKSEPKETAGKPLEEEKDSLRVGMVIPGEIDDKGFMESGYNGLMRIEKELGAEITYIDKIKPELKAMMDALTKLAEENPDMVIMHGGQGSEAAQKVAGKYPDVQFVVTQGNVRGPNLSSYEVLQEESTWLAGAAAGLLTESNTVGHMSGIRVVPGLKGRAAFADGLKYTNPDAEFVTSFIGNQDDNALSKKYAEAQIEKGADIIFTMLNSGRQGVTDALKEHNLKHIGNVKDYVAEQPDVFIASAIADSGAAGFLAAKNLTEGKWKPNVIEKIGLEQKDIVSLSLNSNVPQEVKEKINELSDKIQNKEIEVHIEYDGPELILEDK</sequence>
<dbReference type="CDD" id="cd06304">
    <property type="entry name" value="PBP1_BmpA_Med_PnrA-like"/>
    <property type="match status" value="1"/>
</dbReference>
<evidence type="ECO:0000259" key="6">
    <source>
        <dbReference type="Pfam" id="PF02608"/>
    </source>
</evidence>
<evidence type="ECO:0000256" key="4">
    <source>
        <dbReference type="ARBA" id="ARBA00023136"/>
    </source>
</evidence>
<keyword evidence="2" id="KW-1003">Cell membrane</keyword>
<gene>
    <name evidence="7" type="ORF">P9271_20090</name>
</gene>
<dbReference type="RefSeq" id="WP_066234720.1">
    <property type="nucleotide sequence ID" value="NZ_JARTFQ010000006.1"/>
</dbReference>
<dbReference type="Gene3D" id="3.40.50.2300">
    <property type="match status" value="2"/>
</dbReference>
<evidence type="ECO:0000256" key="3">
    <source>
        <dbReference type="ARBA" id="ARBA00022729"/>
    </source>
</evidence>
<evidence type="ECO:0000256" key="2">
    <source>
        <dbReference type="ARBA" id="ARBA00022475"/>
    </source>
</evidence>
<comment type="caution">
    <text evidence="7">The sequence shown here is derived from an EMBL/GenBank/DDBJ whole genome shotgun (WGS) entry which is preliminary data.</text>
</comment>
<dbReference type="Pfam" id="PF02608">
    <property type="entry name" value="Bmp"/>
    <property type="match status" value="1"/>
</dbReference>
<keyword evidence="3" id="KW-0732">Signal</keyword>
<accession>A0ABU6P4Y8</accession>
<dbReference type="InterPro" id="IPR003760">
    <property type="entry name" value="PnrA-like"/>
</dbReference>
<keyword evidence="4" id="KW-0472">Membrane</keyword>
<reference evidence="7 8" key="1">
    <citation type="submission" date="2023-03" db="EMBL/GenBank/DDBJ databases">
        <title>Bacillus Genome Sequencing.</title>
        <authorList>
            <person name="Dunlap C."/>
        </authorList>
    </citation>
    <scope>NUCLEOTIDE SEQUENCE [LARGE SCALE GENOMIC DNA]</scope>
    <source>
        <strain evidence="7 8">NRS-1717</strain>
    </source>
</reference>
<dbReference type="PANTHER" id="PTHR34296:SF2">
    <property type="entry name" value="ABC TRANSPORTER GUANOSINE-BINDING PROTEIN NUPN"/>
    <property type="match status" value="1"/>
</dbReference>
<evidence type="ECO:0000256" key="5">
    <source>
        <dbReference type="ARBA" id="ARBA00023288"/>
    </source>
</evidence>
<protein>
    <submittedName>
        <fullName evidence="7">BMP family protein</fullName>
    </submittedName>
</protein>